<dbReference type="Gene3D" id="3.40.630.30">
    <property type="match status" value="1"/>
</dbReference>
<dbReference type="InterPro" id="IPR016181">
    <property type="entry name" value="Acyl_CoA_acyltransferase"/>
</dbReference>
<sequence>MSEHPAVTLRPVTPDNVRALCALDPGPGMHAFVAPNAVSLAEAYVHPLAWPRAVYAGEEPVGFIMLSLDTERAQYWVWRFMVDHRHQRRGIGAAALKLAVAHVRALPGAREVRLSFVDAPGSPEPFYRRLGFARTGEIEDGEHVMALDLAAPPA</sequence>
<evidence type="ECO:0000259" key="1">
    <source>
        <dbReference type="PROSITE" id="PS51186"/>
    </source>
</evidence>
<evidence type="ECO:0000313" key="2">
    <source>
        <dbReference type="EMBL" id="HGZ42683.1"/>
    </source>
</evidence>
<protein>
    <submittedName>
        <fullName evidence="2">GNAT family N-acetyltransferase</fullName>
    </submittedName>
</protein>
<dbReference type="InterPro" id="IPR000182">
    <property type="entry name" value="GNAT_dom"/>
</dbReference>
<proteinExistence type="predicted"/>
<dbReference type="PROSITE" id="PS51186">
    <property type="entry name" value="GNAT"/>
    <property type="match status" value="1"/>
</dbReference>
<dbReference type="GO" id="GO:0016747">
    <property type="term" value="F:acyltransferase activity, transferring groups other than amino-acyl groups"/>
    <property type="evidence" value="ECO:0007669"/>
    <property type="project" value="InterPro"/>
</dbReference>
<dbReference type="AlphaFoldDB" id="A0A832MM98"/>
<reference evidence="2" key="1">
    <citation type="journal article" date="2020" name="mSystems">
        <title>Genome- and Community-Level Interaction Insights into Carbon Utilization and Element Cycling Functions of Hydrothermarchaeota in Hydrothermal Sediment.</title>
        <authorList>
            <person name="Zhou Z."/>
            <person name="Liu Y."/>
            <person name="Xu W."/>
            <person name="Pan J."/>
            <person name="Luo Z.H."/>
            <person name="Li M."/>
        </authorList>
    </citation>
    <scope>NUCLEOTIDE SEQUENCE [LARGE SCALE GENOMIC DNA]</scope>
    <source>
        <strain evidence="2">SpSt-381</strain>
    </source>
</reference>
<organism evidence="2">
    <name type="scientific">Eiseniibacteriota bacterium</name>
    <dbReference type="NCBI Taxonomy" id="2212470"/>
    <lineage>
        <taxon>Bacteria</taxon>
        <taxon>Candidatus Eiseniibacteriota</taxon>
    </lineage>
</organism>
<gene>
    <name evidence="2" type="ORF">ENR23_04525</name>
</gene>
<dbReference type="Pfam" id="PF00583">
    <property type="entry name" value="Acetyltransf_1"/>
    <property type="match status" value="1"/>
</dbReference>
<dbReference type="CDD" id="cd04301">
    <property type="entry name" value="NAT_SF"/>
    <property type="match status" value="1"/>
</dbReference>
<accession>A0A832MM98</accession>
<dbReference type="SUPFAM" id="SSF55729">
    <property type="entry name" value="Acyl-CoA N-acyltransferases (Nat)"/>
    <property type="match status" value="1"/>
</dbReference>
<comment type="caution">
    <text evidence="2">The sequence shown here is derived from an EMBL/GenBank/DDBJ whole genome shotgun (WGS) entry which is preliminary data.</text>
</comment>
<name>A0A832MM98_UNCEI</name>
<keyword evidence="2" id="KW-0808">Transferase</keyword>
<dbReference type="EMBL" id="DSQF01000008">
    <property type="protein sequence ID" value="HGZ42683.1"/>
    <property type="molecule type" value="Genomic_DNA"/>
</dbReference>
<feature type="domain" description="N-acetyltransferase" evidence="1">
    <location>
        <begin position="7"/>
        <end position="150"/>
    </location>
</feature>